<dbReference type="Proteomes" id="UP000475214">
    <property type="component" value="Unassembled WGS sequence"/>
</dbReference>
<name>A0A6L9S5E6_9ACTN</name>
<gene>
    <name evidence="2" type="ORF">G1H10_07285</name>
</gene>
<evidence type="ECO:0000313" key="3">
    <source>
        <dbReference type="Proteomes" id="UP000475214"/>
    </source>
</evidence>
<organism evidence="2 3">
    <name type="scientific">Phytoactinopolyspora halotolerans</name>
    <dbReference type="NCBI Taxonomy" id="1981512"/>
    <lineage>
        <taxon>Bacteria</taxon>
        <taxon>Bacillati</taxon>
        <taxon>Actinomycetota</taxon>
        <taxon>Actinomycetes</taxon>
        <taxon>Jiangellales</taxon>
        <taxon>Jiangellaceae</taxon>
        <taxon>Phytoactinopolyspora</taxon>
    </lineage>
</organism>
<feature type="region of interest" description="Disordered" evidence="1">
    <location>
        <begin position="1"/>
        <end position="58"/>
    </location>
</feature>
<evidence type="ECO:0000256" key="1">
    <source>
        <dbReference type="SAM" id="MobiDB-lite"/>
    </source>
</evidence>
<dbReference type="AlphaFoldDB" id="A0A6L9S5E6"/>
<dbReference type="EMBL" id="JAAGOA010000004">
    <property type="protein sequence ID" value="NED99970.1"/>
    <property type="molecule type" value="Genomic_DNA"/>
</dbReference>
<feature type="compositionally biased region" description="Basic and acidic residues" evidence="1">
    <location>
        <begin position="32"/>
        <end position="58"/>
    </location>
</feature>
<proteinExistence type="predicted"/>
<sequence length="58" mass="6453">MGGKYKGKHAAGNVERPQADSARETTDDEKLEEAGKDRPTPNDVKQAAERLKDEYPPR</sequence>
<comment type="caution">
    <text evidence="2">The sequence shown here is derived from an EMBL/GenBank/DDBJ whole genome shotgun (WGS) entry which is preliminary data.</text>
</comment>
<reference evidence="2 3" key="1">
    <citation type="submission" date="2020-02" db="EMBL/GenBank/DDBJ databases">
        <authorList>
            <person name="Li X.-J."/>
            <person name="Han X.-M."/>
        </authorList>
    </citation>
    <scope>NUCLEOTIDE SEQUENCE [LARGE SCALE GENOMIC DNA]</scope>
    <source>
        <strain evidence="2 3">CCTCC AB 2017055</strain>
    </source>
</reference>
<dbReference type="RefSeq" id="WP_163734884.1">
    <property type="nucleotide sequence ID" value="NZ_JAAGOA010000004.1"/>
</dbReference>
<protein>
    <submittedName>
        <fullName evidence="2">Uncharacterized protein</fullName>
    </submittedName>
</protein>
<accession>A0A6L9S5E6</accession>
<evidence type="ECO:0000313" key="2">
    <source>
        <dbReference type="EMBL" id="NED99970.1"/>
    </source>
</evidence>
<keyword evidence="3" id="KW-1185">Reference proteome</keyword>